<dbReference type="Proteomes" id="UP000324974">
    <property type="component" value="Chromosome"/>
</dbReference>
<gene>
    <name evidence="2" type="ORF">PX52LOC_04207</name>
</gene>
<dbReference type="InterPro" id="IPR050177">
    <property type="entry name" value="Lipid_A_modif_metabolic_enz"/>
</dbReference>
<dbReference type="KEGG" id="lrs:PX52LOC_04207"/>
<dbReference type="InterPro" id="IPR001509">
    <property type="entry name" value="Epimerase_deHydtase"/>
</dbReference>
<dbReference type="EMBL" id="CP042425">
    <property type="protein sequence ID" value="QEL17224.1"/>
    <property type="molecule type" value="Genomic_DNA"/>
</dbReference>
<dbReference type="Gene3D" id="3.90.25.10">
    <property type="entry name" value="UDP-galactose 4-epimerase, domain 1"/>
    <property type="match status" value="1"/>
</dbReference>
<keyword evidence="3" id="KW-1185">Reference proteome</keyword>
<dbReference type="InterPro" id="IPR036291">
    <property type="entry name" value="NAD(P)-bd_dom_sf"/>
</dbReference>
<dbReference type="OrthoDB" id="258549at2"/>
<evidence type="ECO:0000313" key="3">
    <source>
        <dbReference type="Proteomes" id="UP000324974"/>
    </source>
</evidence>
<dbReference type="AlphaFoldDB" id="A0A5C1AJB4"/>
<dbReference type="SUPFAM" id="SSF51735">
    <property type="entry name" value="NAD(P)-binding Rossmann-fold domains"/>
    <property type="match status" value="1"/>
</dbReference>
<dbReference type="Gene3D" id="3.40.50.720">
    <property type="entry name" value="NAD(P)-binding Rossmann-like Domain"/>
    <property type="match status" value="1"/>
</dbReference>
<reference evidence="3" key="1">
    <citation type="submission" date="2019-08" db="EMBL/GenBank/DDBJ databases">
        <title>Limnoglobus roseus gen. nov., sp. nov., a novel freshwater planctomycete with a giant genome from the family Gemmataceae.</title>
        <authorList>
            <person name="Kulichevskaya I.S."/>
            <person name="Naumoff D.G."/>
            <person name="Miroshnikov K."/>
            <person name="Ivanova A."/>
            <person name="Philippov D.A."/>
            <person name="Hakobyan A."/>
            <person name="Rijpstra I.C."/>
            <person name="Sinninghe Damste J.S."/>
            <person name="Liesack W."/>
            <person name="Dedysh S.N."/>
        </authorList>
    </citation>
    <scope>NUCLEOTIDE SEQUENCE [LARGE SCALE GENOMIC DNA]</scope>
    <source>
        <strain evidence="3">PX52</strain>
    </source>
</reference>
<sequence>MAELSLVTGGAGFIGSHVVEELTRLGRPVRVFDDFSTGLRENFTHLAVAPEVVEGSLTDGAAVARAVAGAGVVYHLGAMASVAKSLEAPLDCHAVCATGTLNVLEAARKHGVRRVVYAASSSAYGGADDPAGQDEQTPLETLSPYAAAKLAGEMYLQAFAASFGVETVRVRFFNIFGPRQRADSPYSGVIAIFAAALLNGRVPTVHGDGGQSRDFTYVANAVQALLRAAETPGVSGRVYNAGTGRSVSLLELVAALNRILGTDVTPTHGPARLGDVRFSKAKIEKIQSELGYQPTVDFEEGLRRTVDWMKG</sequence>
<dbReference type="RefSeq" id="WP_149111864.1">
    <property type="nucleotide sequence ID" value="NZ_CP042425.1"/>
</dbReference>
<name>A0A5C1AJB4_9BACT</name>
<dbReference type="PANTHER" id="PTHR43245:SF13">
    <property type="entry name" value="UDP-D-APIOSE_UDP-D-XYLOSE SYNTHASE 2"/>
    <property type="match status" value="1"/>
</dbReference>
<dbReference type="PRINTS" id="PR01713">
    <property type="entry name" value="NUCEPIMERASE"/>
</dbReference>
<proteinExistence type="predicted"/>
<dbReference type="PANTHER" id="PTHR43245">
    <property type="entry name" value="BIFUNCTIONAL POLYMYXIN RESISTANCE PROTEIN ARNA"/>
    <property type="match status" value="1"/>
</dbReference>
<evidence type="ECO:0000259" key="1">
    <source>
        <dbReference type="Pfam" id="PF01370"/>
    </source>
</evidence>
<evidence type="ECO:0000313" key="2">
    <source>
        <dbReference type="EMBL" id="QEL17224.1"/>
    </source>
</evidence>
<feature type="domain" description="NAD-dependent epimerase/dehydratase" evidence="1">
    <location>
        <begin position="6"/>
        <end position="242"/>
    </location>
</feature>
<protein>
    <submittedName>
        <fullName evidence="2">LPS biosynthesis protein WbpP</fullName>
    </submittedName>
</protein>
<dbReference type="Pfam" id="PF01370">
    <property type="entry name" value="Epimerase"/>
    <property type="match status" value="1"/>
</dbReference>
<organism evidence="2 3">
    <name type="scientific">Limnoglobus roseus</name>
    <dbReference type="NCBI Taxonomy" id="2598579"/>
    <lineage>
        <taxon>Bacteria</taxon>
        <taxon>Pseudomonadati</taxon>
        <taxon>Planctomycetota</taxon>
        <taxon>Planctomycetia</taxon>
        <taxon>Gemmatales</taxon>
        <taxon>Gemmataceae</taxon>
        <taxon>Limnoglobus</taxon>
    </lineage>
</organism>
<accession>A0A5C1AJB4</accession>